<name>A0AAD5PID9_9FUNG</name>
<keyword evidence="2" id="KW-1133">Transmembrane helix</keyword>
<feature type="compositionally biased region" description="Polar residues" evidence="1">
    <location>
        <begin position="273"/>
        <end position="282"/>
    </location>
</feature>
<feature type="compositionally biased region" description="Acidic residues" evidence="1">
    <location>
        <begin position="285"/>
        <end position="298"/>
    </location>
</feature>
<dbReference type="AlphaFoldDB" id="A0AAD5PID9"/>
<evidence type="ECO:0000313" key="4">
    <source>
        <dbReference type="Proteomes" id="UP001209540"/>
    </source>
</evidence>
<evidence type="ECO:0000313" key="3">
    <source>
        <dbReference type="EMBL" id="KAI9274342.1"/>
    </source>
</evidence>
<feature type="transmembrane region" description="Helical" evidence="2">
    <location>
        <begin position="38"/>
        <end position="63"/>
    </location>
</feature>
<keyword evidence="2" id="KW-0472">Membrane</keyword>
<reference evidence="3" key="1">
    <citation type="journal article" date="2022" name="IScience">
        <title>Evolution of zygomycete secretomes and the origins of terrestrial fungal ecologies.</title>
        <authorList>
            <person name="Chang Y."/>
            <person name="Wang Y."/>
            <person name="Mondo S."/>
            <person name="Ahrendt S."/>
            <person name="Andreopoulos W."/>
            <person name="Barry K."/>
            <person name="Beard J."/>
            <person name="Benny G.L."/>
            <person name="Blankenship S."/>
            <person name="Bonito G."/>
            <person name="Cuomo C."/>
            <person name="Desiro A."/>
            <person name="Gervers K.A."/>
            <person name="Hundley H."/>
            <person name="Kuo A."/>
            <person name="LaButti K."/>
            <person name="Lang B.F."/>
            <person name="Lipzen A."/>
            <person name="O'Donnell K."/>
            <person name="Pangilinan J."/>
            <person name="Reynolds N."/>
            <person name="Sandor L."/>
            <person name="Smith M.E."/>
            <person name="Tsang A."/>
            <person name="Grigoriev I.V."/>
            <person name="Stajich J.E."/>
            <person name="Spatafora J.W."/>
        </authorList>
    </citation>
    <scope>NUCLEOTIDE SEQUENCE</scope>
    <source>
        <strain evidence="3">RSA 2281</strain>
    </source>
</reference>
<protein>
    <submittedName>
        <fullName evidence="3">Uncharacterized protein</fullName>
    </submittedName>
</protein>
<dbReference type="SUPFAM" id="SSF52540">
    <property type="entry name" value="P-loop containing nucleoside triphosphate hydrolases"/>
    <property type="match status" value="1"/>
</dbReference>
<proteinExistence type="predicted"/>
<evidence type="ECO:0000256" key="2">
    <source>
        <dbReference type="SAM" id="Phobius"/>
    </source>
</evidence>
<dbReference type="Proteomes" id="UP001209540">
    <property type="component" value="Unassembled WGS sequence"/>
</dbReference>
<sequence length="316" mass="36420">MHWMVFKVNRVQVSNCLKHVRNLPSQIESNNCFQFLKLILTFFLGIFFLALIFFFWFLIVIFMTANDISKLPPALLRPGRMDMKMELGYADAYQIQEMFWQFFGHDPDTLEPVMEGERKEFLLRKKVEFADRIPADYVTTAELENYFITLWMTADAQNPEKGLYARIFDGIPEFLEKVKVDREQAKEHERKKEEDAKKQKEEEAVAAKKEETASKEEEAVAAKKEETASKEEEAVAAKKEETASKEEEPVADKEEPAAAATEVAKEEPVVKQPQENVDNNTPDKQEEEDQEDEQENNDNDSAISSASSTSDHKEES</sequence>
<evidence type="ECO:0000256" key="1">
    <source>
        <dbReference type="SAM" id="MobiDB-lite"/>
    </source>
</evidence>
<feature type="region of interest" description="Disordered" evidence="1">
    <location>
        <begin position="186"/>
        <end position="316"/>
    </location>
</feature>
<reference evidence="3" key="2">
    <citation type="submission" date="2023-02" db="EMBL/GenBank/DDBJ databases">
        <authorList>
            <consortium name="DOE Joint Genome Institute"/>
            <person name="Mondo S.J."/>
            <person name="Chang Y."/>
            <person name="Wang Y."/>
            <person name="Ahrendt S."/>
            <person name="Andreopoulos W."/>
            <person name="Barry K."/>
            <person name="Beard J."/>
            <person name="Benny G.L."/>
            <person name="Blankenship S."/>
            <person name="Bonito G."/>
            <person name="Cuomo C."/>
            <person name="Desiro A."/>
            <person name="Gervers K.A."/>
            <person name="Hundley H."/>
            <person name="Kuo A."/>
            <person name="LaButti K."/>
            <person name="Lang B.F."/>
            <person name="Lipzen A."/>
            <person name="O'Donnell K."/>
            <person name="Pangilinan J."/>
            <person name="Reynolds N."/>
            <person name="Sandor L."/>
            <person name="Smith M.W."/>
            <person name="Tsang A."/>
            <person name="Grigoriev I.V."/>
            <person name="Stajich J.E."/>
            <person name="Spatafora J.W."/>
        </authorList>
    </citation>
    <scope>NUCLEOTIDE SEQUENCE</scope>
    <source>
        <strain evidence="3">RSA 2281</strain>
    </source>
</reference>
<feature type="compositionally biased region" description="Basic and acidic residues" evidence="1">
    <location>
        <begin position="186"/>
        <end position="256"/>
    </location>
</feature>
<comment type="caution">
    <text evidence="3">The sequence shown here is derived from an EMBL/GenBank/DDBJ whole genome shotgun (WGS) entry which is preliminary data.</text>
</comment>
<gene>
    <name evidence="3" type="ORF">BDA99DRAFT_235867</name>
</gene>
<dbReference type="EMBL" id="JAIXMP010000004">
    <property type="protein sequence ID" value="KAI9274342.1"/>
    <property type="molecule type" value="Genomic_DNA"/>
</dbReference>
<keyword evidence="4" id="KW-1185">Reference proteome</keyword>
<feature type="compositionally biased region" description="Low complexity" evidence="1">
    <location>
        <begin position="299"/>
        <end position="309"/>
    </location>
</feature>
<organism evidence="3 4">
    <name type="scientific">Phascolomyces articulosus</name>
    <dbReference type="NCBI Taxonomy" id="60185"/>
    <lineage>
        <taxon>Eukaryota</taxon>
        <taxon>Fungi</taxon>
        <taxon>Fungi incertae sedis</taxon>
        <taxon>Mucoromycota</taxon>
        <taxon>Mucoromycotina</taxon>
        <taxon>Mucoromycetes</taxon>
        <taxon>Mucorales</taxon>
        <taxon>Lichtheimiaceae</taxon>
        <taxon>Phascolomyces</taxon>
    </lineage>
</organism>
<accession>A0AAD5PID9</accession>
<dbReference type="Gene3D" id="3.40.50.300">
    <property type="entry name" value="P-loop containing nucleotide triphosphate hydrolases"/>
    <property type="match status" value="1"/>
</dbReference>
<dbReference type="InterPro" id="IPR027417">
    <property type="entry name" value="P-loop_NTPase"/>
</dbReference>
<keyword evidence="2" id="KW-0812">Transmembrane</keyword>